<dbReference type="GO" id="GO:0000160">
    <property type="term" value="P:phosphorelay signal transduction system"/>
    <property type="evidence" value="ECO:0007669"/>
    <property type="project" value="InterPro"/>
</dbReference>
<dbReference type="SUPFAM" id="SSF55073">
    <property type="entry name" value="Nucleotide cyclase"/>
    <property type="match status" value="1"/>
</dbReference>
<protein>
    <submittedName>
        <fullName evidence="1">Diguanylate cyclase domain protein</fullName>
    </submittedName>
</protein>
<dbReference type="GO" id="GO:0043709">
    <property type="term" value="P:cell adhesion involved in single-species biofilm formation"/>
    <property type="evidence" value="ECO:0007669"/>
    <property type="project" value="TreeGrafter"/>
</dbReference>
<dbReference type="InterPro" id="IPR036641">
    <property type="entry name" value="HPT_dom_sf"/>
</dbReference>
<dbReference type="SMART" id="SM00267">
    <property type="entry name" value="GGDEF"/>
    <property type="match status" value="1"/>
</dbReference>
<dbReference type="HOGENOM" id="CLU_000445_11_28_9"/>
<dbReference type="CDD" id="cd01949">
    <property type="entry name" value="GGDEF"/>
    <property type="match status" value="1"/>
</dbReference>
<proteinExistence type="predicted"/>
<dbReference type="GeneID" id="93641289"/>
<evidence type="ECO:0000313" key="2">
    <source>
        <dbReference type="Proteomes" id="UP000031829"/>
    </source>
</evidence>
<dbReference type="SMART" id="SM00448">
    <property type="entry name" value="REC"/>
    <property type="match status" value="2"/>
</dbReference>
<dbReference type="CDD" id="cd00156">
    <property type="entry name" value="REC"/>
    <property type="match status" value="1"/>
</dbReference>
<dbReference type="PROSITE" id="PS50894">
    <property type="entry name" value="HPT"/>
    <property type="match status" value="1"/>
</dbReference>
<dbReference type="InterPro" id="IPR029787">
    <property type="entry name" value="Nucleotide_cyclase"/>
</dbReference>
<dbReference type="Gene3D" id="3.30.70.270">
    <property type="match status" value="1"/>
</dbReference>
<evidence type="ECO:0000313" key="1">
    <source>
        <dbReference type="EMBL" id="AJI24332.1"/>
    </source>
</evidence>
<dbReference type="SUPFAM" id="SSF47226">
    <property type="entry name" value="Histidine-containing phosphotransfer domain, HPT domain"/>
    <property type="match status" value="1"/>
</dbReference>
<dbReference type="InterPro" id="IPR008207">
    <property type="entry name" value="Sig_transdc_His_kin_Hpt_dom"/>
</dbReference>
<dbReference type="NCBIfam" id="TIGR00254">
    <property type="entry name" value="GGDEF"/>
    <property type="match status" value="1"/>
</dbReference>
<dbReference type="GO" id="GO:0052621">
    <property type="term" value="F:diguanylate cyclase activity"/>
    <property type="evidence" value="ECO:0007669"/>
    <property type="project" value="TreeGrafter"/>
</dbReference>
<dbReference type="Gene3D" id="3.40.50.2300">
    <property type="match status" value="2"/>
</dbReference>
<dbReference type="EMBL" id="CP009920">
    <property type="protein sequence ID" value="AJI24332.1"/>
    <property type="molecule type" value="Genomic_DNA"/>
</dbReference>
<name>A0A0B6AT59_PRIM2</name>
<dbReference type="PROSITE" id="PS50110">
    <property type="entry name" value="RESPONSE_REGULATORY"/>
    <property type="match status" value="2"/>
</dbReference>
<dbReference type="CDD" id="cd17574">
    <property type="entry name" value="REC_OmpR"/>
    <property type="match status" value="1"/>
</dbReference>
<gene>
    <name evidence="1" type="ORF">BG04_3227</name>
</gene>
<dbReference type="Pfam" id="PF00990">
    <property type="entry name" value="GGDEF"/>
    <property type="match status" value="1"/>
</dbReference>
<dbReference type="InterPro" id="IPR001789">
    <property type="entry name" value="Sig_transdc_resp-reg_receiver"/>
</dbReference>
<dbReference type="FunFam" id="3.30.70.270:FF:000001">
    <property type="entry name" value="Diguanylate cyclase domain protein"/>
    <property type="match status" value="1"/>
</dbReference>
<dbReference type="PANTHER" id="PTHR45138">
    <property type="entry name" value="REGULATORY COMPONENTS OF SENSORY TRANSDUCTION SYSTEM"/>
    <property type="match status" value="1"/>
</dbReference>
<dbReference type="GO" id="GO:0005886">
    <property type="term" value="C:plasma membrane"/>
    <property type="evidence" value="ECO:0007669"/>
    <property type="project" value="TreeGrafter"/>
</dbReference>
<dbReference type="Proteomes" id="UP000031829">
    <property type="component" value="Chromosome"/>
</dbReference>
<sequence length="535" mass="62799">MDKYQIALLANVRKQLQEWTDQNEEIPHEEVYRFLHSISGTSATIGLNYLGDRSRELMEAVEKNQKKTWDYAELNTFLLDIIKICYQDEIQSAEDINKPIEISEQTANVLLVDDDLSMLMYLKEQFEKQGWYVLATASKEKAITAFYELKPDCFVVDVHMKDCTGFDILSFLRDKTKQLFVPIVMMSVDNQRETRLKAFKLGADDFFVKPLDMEESLLRIGHHIERKQMFNSYLMFDELTGAYNRTYLKEIYSQQLSSYDRLKDPFCLAILDLDFFKRINDRYGHLMGDRVLQAFVEYMKHEIRPTDHIFRYGGEEFILLLPKTNIKEAETVLNRLLDSFVKKVFTHQSTSFYCSFSGGVVEVHNTEWPLEKALHQADEALYIAKESGRQKIVASSESKLVKKRTLRMAIIDDDSIIRTMLKELLSKIDVGDRYEVKIEVFKDGIEFFESQWIHSSDQYFVILDGMMPKMDGLEVLQKLRQNKRHDQYTVIMLTSRNSEQDIQRALELGADDYMTKPFKLMELEARVRHLMKKVK</sequence>
<dbReference type="InterPro" id="IPR000160">
    <property type="entry name" value="GGDEF_dom"/>
</dbReference>
<dbReference type="RefSeq" id="WP_034654033.1">
    <property type="nucleotide sequence ID" value="NZ_BCVB01000007.1"/>
</dbReference>
<dbReference type="InterPro" id="IPR050469">
    <property type="entry name" value="Diguanylate_Cyclase"/>
</dbReference>
<dbReference type="InterPro" id="IPR011006">
    <property type="entry name" value="CheY-like_superfamily"/>
</dbReference>
<accession>A0A0B6AT59</accession>
<dbReference type="SUPFAM" id="SSF52172">
    <property type="entry name" value="CheY-like"/>
    <property type="match status" value="2"/>
</dbReference>
<dbReference type="AlphaFoldDB" id="A0A0B6AT59"/>
<dbReference type="GO" id="GO:1902201">
    <property type="term" value="P:negative regulation of bacterial-type flagellum-dependent cell motility"/>
    <property type="evidence" value="ECO:0007669"/>
    <property type="project" value="TreeGrafter"/>
</dbReference>
<dbReference type="InterPro" id="IPR043128">
    <property type="entry name" value="Rev_trsase/Diguanyl_cyclase"/>
</dbReference>
<organism evidence="1 2">
    <name type="scientific">Priestia megaterium (strain ATCC 14581 / DSM 32 / CCUG 1817 / JCM 2506 / NBRC 15308 / NCIMB 9376 / NCTC 10342 / NRRL B-14308 / VKM B-512 / Ford 19)</name>
    <name type="common">Bacillus megaterium</name>
    <dbReference type="NCBI Taxonomy" id="1348623"/>
    <lineage>
        <taxon>Bacteria</taxon>
        <taxon>Bacillati</taxon>
        <taxon>Bacillota</taxon>
        <taxon>Bacilli</taxon>
        <taxon>Bacillales</taxon>
        <taxon>Bacillaceae</taxon>
        <taxon>Priestia</taxon>
    </lineage>
</organism>
<dbReference type="PROSITE" id="PS50887">
    <property type="entry name" value="GGDEF"/>
    <property type="match status" value="1"/>
</dbReference>
<reference evidence="1 2" key="1">
    <citation type="journal article" date="2015" name="Genome Announc.">
        <title>Complete genome sequences for 35 biothreat assay-relevant bacillus species.</title>
        <authorList>
            <person name="Johnson S.L."/>
            <person name="Daligault H.E."/>
            <person name="Davenport K.W."/>
            <person name="Jaissle J."/>
            <person name="Frey K.G."/>
            <person name="Ladner J.T."/>
            <person name="Broomall S.M."/>
            <person name="Bishop-Lilly K.A."/>
            <person name="Bruce D.C."/>
            <person name="Gibbons H.S."/>
            <person name="Coyne S.R."/>
            <person name="Lo C.C."/>
            <person name="Meincke L."/>
            <person name="Munk A.C."/>
            <person name="Koroleva G.I."/>
            <person name="Rosenzweig C.N."/>
            <person name="Palacios G.F."/>
            <person name="Redden C.L."/>
            <person name="Minogue T.D."/>
            <person name="Chain P.S."/>
        </authorList>
    </citation>
    <scope>NUCLEOTIDE SEQUENCE [LARGE SCALE GENOMIC DNA]</scope>
    <source>
        <strain evidence="2">ATCC 14581 / DSM 32 / JCM 2506 / NBRC 15308 / NCIMB 9376 / NCTC 10342 / NRRL B-14308 / VKM B-512</strain>
    </source>
</reference>
<dbReference type="KEGG" id="bmeg:BG04_3227"/>
<dbReference type="PANTHER" id="PTHR45138:SF9">
    <property type="entry name" value="DIGUANYLATE CYCLASE DGCM-RELATED"/>
    <property type="match status" value="1"/>
</dbReference>
<dbReference type="Pfam" id="PF00072">
    <property type="entry name" value="Response_reg"/>
    <property type="match status" value="2"/>
</dbReference>